<accession>A0AAP0F457</accession>
<reference evidence="1 2" key="1">
    <citation type="submission" date="2024-01" db="EMBL/GenBank/DDBJ databases">
        <title>Genome assemblies of Stephania.</title>
        <authorList>
            <person name="Yang L."/>
        </authorList>
    </citation>
    <scope>NUCLEOTIDE SEQUENCE [LARGE SCALE GENOMIC DNA]</scope>
    <source>
        <strain evidence="1">JXDWG</strain>
        <tissue evidence="1">Leaf</tissue>
    </source>
</reference>
<protein>
    <submittedName>
        <fullName evidence="1">Uncharacterized protein</fullName>
    </submittedName>
</protein>
<dbReference type="Proteomes" id="UP001419268">
    <property type="component" value="Unassembled WGS sequence"/>
</dbReference>
<comment type="caution">
    <text evidence="1">The sequence shown here is derived from an EMBL/GenBank/DDBJ whole genome shotgun (WGS) entry which is preliminary data.</text>
</comment>
<dbReference type="EMBL" id="JBBNAG010000009">
    <property type="protein sequence ID" value="KAK9104976.1"/>
    <property type="molecule type" value="Genomic_DNA"/>
</dbReference>
<name>A0AAP0F457_9MAGN</name>
<dbReference type="AlphaFoldDB" id="A0AAP0F457"/>
<evidence type="ECO:0000313" key="2">
    <source>
        <dbReference type="Proteomes" id="UP001419268"/>
    </source>
</evidence>
<proteinExistence type="predicted"/>
<organism evidence="1 2">
    <name type="scientific">Stephania cephalantha</name>
    <dbReference type="NCBI Taxonomy" id="152367"/>
    <lineage>
        <taxon>Eukaryota</taxon>
        <taxon>Viridiplantae</taxon>
        <taxon>Streptophyta</taxon>
        <taxon>Embryophyta</taxon>
        <taxon>Tracheophyta</taxon>
        <taxon>Spermatophyta</taxon>
        <taxon>Magnoliopsida</taxon>
        <taxon>Ranunculales</taxon>
        <taxon>Menispermaceae</taxon>
        <taxon>Menispermoideae</taxon>
        <taxon>Cissampelideae</taxon>
        <taxon>Stephania</taxon>
    </lineage>
</organism>
<keyword evidence="2" id="KW-1185">Reference proteome</keyword>
<sequence length="94" mass="10885">MARVNVPSAETYLVPFSSQPRIREFFRTIFSSLMCSKTKIHHNEETIASNERTLQCYNSMSERRHVSCLRDLRRSVAFHSIFAVAISHLDLQPS</sequence>
<evidence type="ECO:0000313" key="1">
    <source>
        <dbReference type="EMBL" id="KAK9104976.1"/>
    </source>
</evidence>
<gene>
    <name evidence="1" type="ORF">Scep_021820</name>
</gene>